<organism evidence="3 4">
    <name type="scientific">Tropicibacter oceani</name>
    <dbReference type="NCBI Taxonomy" id="3058420"/>
    <lineage>
        <taxon>Bacteria</taxon>
        <taxon>Pseudomonadati</taxon>
        <taxon>Pseudomonadota</taxon>
        <taxon>Alphaproteobacteria</taxon>
        <taxon>Rhodobacterales</taxon>
        <taxon>Roseobacteraceae</taxon>
        <taxon>Tropicibacter</taxon>
    </lineage>
</organism>
<evidence type="ECO:0000256" key="1">
    <source>
        <dbReference type="SAM" id="MobiDB-lite"/>
    </source>
</evidence>
<dbReference type="Pfam" id="PF14300">
    <property type="entry name" value="DMP19"/>
    <property type="match status" value="1"/>
</dbReference>
<dbReference type="InterPro" id="IPR025402">
    <property type="entry name" value="DMP19_C"/>
</dbReference>
<evidence type="ECO:0000259" key="2">
    <source>
        <dbReference type="Pfam" id="PF14300"/>
    </source>
</evidence>
<feature type="region of interest" description="Disordered" evidence="1">
    <location>
        <begin position="14"/>
        <end position="47"/>
    </location>
</feature>
<accession>A0ABY8QI94</accession>
<dbReference type="EMBL" id="CP124616">
    <property type="protein sequence ID" value="WGW04355.1"/>
    <property type="molecule type" value="Genomic_DNA"/>
</dbReference>
<protein>
    <recommendedName>
        <fullName evidence="2">DNA mimic protein DMP19 C-terminal domain-containing protein</fullName>
    </recommendedName>
</protein>
<evidence type="ECO:0000313" key="4">
    <source>
        <dbReference type="Proteomes" id="UP001241605"/>
    </source>
</evidence>
<sequence length="446" mass="48047">MLGKLKHLLGGKASAEAFQARKPGGGKRFSGEAPPQEPPAANSAPPRLDRIVVPQSAMDALPDDPAPLVQAIVNYTNQMTGQGRYKRTELPAAAIQAFHCDYYLAQVLNGGHAQFVGNTRALIEETFCDVVEGLRAMGATDYLILARSGQKWVRENPQEAAQQTGFEGGIAESLSRLDGPFYQLNRKTPLQGAIAAWIAGHPQLHVVPDDQLAAELQALALANPERGRRDAILECASIAARFANPLQVGAAMACWRSGEADFLLGLGNGSYRDVEGEQRMAFALRALGGPRFLVPVEGRGVTLYDCIRHDNSHLPENPLKASMDDIRRFRPDELGEKLAEVSEADIATAMALADRLKLGAALHLLKTRIPGMKALPALTIVHAGPSTDGSETFVCSYVENNEAWMLKVGAEGAIFIKPGKDAKPVTGASRAEIDFHAETHRIEGLR</sequence>
<dbReference type="Gene3D" id="1.20.1420.60">
    <property type="match status" value="1"/>
</dbReference>
<proteinExistence type="predicted"/>
<keyword evidence="4" id="KW-1185">Reference proteome</keyword>
<name>A0ABY8QI94_9RHOB</name>
<dbReference type="Proteomes" id="UP001241605">
    <property type="component" value="Chromosome"/>
</dbReference>
<feature type="domain" description="DNA mimic protein DMP19 C-terminal" evidence="2">
    <location>
        <begin position="89"/>
        <end position="201"/>
    </location>
</feature>
<dbReference type="RefSeq" id="WP_282300987.1">
    <property type="nucleotide sequence ID" value="NZ_CP124616.1"/>
</dbReference>
<reference evidence="3 4" key="1">
    <citation type="submission" date="2023-05" db="EMBL/GenBank/DDBJ databases">
        <title>YMD87, complete Genome.</title>
        <authorList>
            <person name="Zhang J."/>
            <person name="Xu X."/>
        </authorList>
    </citation>
    <scope>NUCLEOTIDE SEQUENCE [LARGE SCALE GENOMIC DNA]</scope>
    <source>
        <strain evidence="3 4">YMD87</strain>
    </source>
</reference>
<gene>
    <name evidence="3" type="ORF">QF118_02090</name>
</gene>
<evidence type="ECO:0000313" key="3">
    <source>
        <dbReference type="EMBL" id="WGW04355.1"/>
    </source>
</evidence>